<organism evidence="2 3">
    <name type="scientific">Nocardioides panzhihuensis</name>
    <dbReference type="NCBI Taxonomy" id="860243"/>
    <lineage>
        <taxon>Bacteria</taxon>
        <taxon>Bacillati</taxon>
        <taxon>Actinomycetota</taxon>
        <taxon>Actinomycetes</taxon>
        <taxon>Propionibacteriales</taxon>
        <taxon>Nocardioidaceae</taxon>
        <taxon>Nocardioides</taxon>
    </lineage>
</organism>
<dbReference type="EMBL" id="JACBZR010000002">
    <property type="protein sequence ID" value="NYI81236.1"/>
    <property type="molecule type" value="Genomic_DNA"/>
</dbReference>
<sequence length="57" mass="6092">MTVLLFALTAIGVGGLLLIESTPNQRSYDWGWLILIIGIGGFGLWFLDGLVGVSLTI</sequence>
<comment type="caution">
    <text evidence="2">The sequence shown here is derived from an EMBL/GenBank/DDBJ whole genome shotgun (WGS) entry which is preliminary data.</text>
</comment>
<keyword evidence="1" id="KW-0812">Transmembrane</keyword>
<evidence type="ECO:0000256" key="1">
    <source>
        <dbReference type="SAM" id="Phobius"/>
    </source>
</evidence>
<evidence type="ECO:0000313" key="2">
    <source>
        <dbReference type="EMBL" id="NYI81236.1"/>
    </source>
</evidence>
<reference evidence="2 3" key="1">
    <citation type="submission" date="2020-07" db="EMBL/GenBank/DDBJ databases">
        <title>Sequencing the genomes of 1000 actinobacteria strains.</title>
        <authorList>
            <person name="Klenk H.-P."/>
        </authorList>
    </citation>
    <scope>NUCLEOTIDE SEQUENCE [LARGE SCALE GENOMIC DNA]</scope>
    <source>
        <strain evidence="2 3">DSM 26487</strain>
    </source>
</reference>
<accession>A0A7Z0DT01</accession>
<name>A0A7Z0DT01_9ACTN</name>
<keyword evidence="3" id="KW-1185">Reference proteome</keyword>
<protein>
    <submittedName>
        <fullName evidence="2">Uncharacterized protein</fullName>
    </submittedName>
</protein>
<keyword evidence="1" id="KW-0472">Membrane</keyword>
<proteinExistence type="predicted"/>
<feature type="transmembrane region" description="Helical" evidence="1">
    <location>
        <begin position="31"/>
        <end position="55"/>
    </location>
</feature>
<dbReference type="AlphaFoldDB" id="A0A7Z0DT01"/>
<gene>
    <name evidence="2" type="ORF">BJ988_005944</name>
</gene>
<dbReference type="RefSeq" id="WP_179661807.1">
    <property type="nucleotide sequence ID" value="NZ_JACBZR010000002.1"/>
</dbReference>
<dbReference type="Proteomes" id="UP000564496">
    <property type="component" value="Unassembled WGS sequence"/>
</dbReference>
<keyword evidence="1" id="KW-1133">Transmembrane helix</keyword>
<evidence type="ECO:0000313" key="3">
    <source>
        <dbReference type="Proteomes" id="UP000564496"/>
    </source>
</evidence>